<evidence type="ECO:0000313" key="3">
    <source>
        <dbReference type="WBParaSite" id="TTAC_0000499001-mRNA-1"/>
    </source>
</evidence>
<dbReference type="AlphaFoldDB" id="A0A0R3WW50"/>
<reference evidence="1 2" key="2">
    <citation type="submission" date="2018-11" db="EMBL/GenBank/DDBJ databases">
        <authorList>
            <consortium name="Pathogen Informatics"/>
        </authorList>
    </citation>
    <scope>NUCLEOTIDE SEQUENCE [LARGE SCALE GENOMIC DNA]</scope>
</reference>
<gene>
    <name evidence="1" type="ORF">TTAC_LOCUS4975</name>
</gene>
<dbReference type="WBParaSite" id="TTAC_0000499001-mRNA-1">
    <property type="protein sequence ID" value="TTAC_0000499001-mRNA-1"/>
    <property type="gene ID" value="TTAC_0000499001"/>
</dbReference>
<protein>
    <submittedName>
        <fullName evidence="3">Secreted protein</fullName>
    </submittedName>
</protein>
<dbReference type="Proteomes" id="UP000274429">
    <property type="component" value="Unassembled WGS sequence"/>
</dbReference>
<name>A0A0R3WW50_HYDTA</name>
<reference evidence="3" key="1">
    <citation type="submission" date="2017-02" db="UniProtKB">
        <authorList>
            <consortium name="WormBaseParasite"/>
        </authorList>
    </citation>
    <scope>IDENTIFICATION</scope>
</reference>
<evidence type="ECO:0000313" key="1">
    <source>
        <dbReference type="EMBL" id="VDM25975.1"/>
    </source>
</evidence>
<keyword evidence="2" id="KW-1185">Reference proteome</keyword>
<accession>A0A0R3WW50</accession>
<dbReference type="EMBL" id="UYWX01005821">
    <property type="protein sequence ID" value="VDM25975.1"/>
    <property type="molecule type" value="Genomic_DNA"/>
</dbReference>
<proteinExistence type="predicted"/>
<evidence type="ECO:0000313" key="2">
    <source>
        <dbReference type="Proteomes" id="UP000274429"/>
    </source>
</evidence>
<sequence length="134" mass="15200">MSTKAVTWRMTSRPPRLRPHHHLHNPPLLLLPKIPLLHLLVVLAQHLHSIAPPSFTNNSNKWHAGLVLVLFHREVSLNPPSLLRSHNTEVYHHSSIWCSARVCTDLLRPSNSNSLSSSIGIRRFSMEKVGRVAQ</sequence>
<organism evidence="3">
    <name type="scientific">Hydatigena taeniaeformis</name>
    <name type="common">Feline tapeworm</name>
    <name type="synonym">Taenia taeniaeformis</name>
    <dbReference type="NCBI Taxonomy" id="6205"/>
    <lineage>
        <taxon>Eukaryota</taxon>
        <taxon>Metazoa</taxon>
        <taxon>Spiralia</taxon>
        <taxon>Lophotrochozoa</taxon>
        <taxon>Platyhelminthes</taxon>
        <taxon>Cestoda</taxon>
        <taxon>Eucestoda</taxon>
        <taxon>Cyclophyllidea</taxon>
        <taxon>Taeniidae</taxon>
        <taxon>Hydatigera</taxon>
    </lineage>
</organism>